<dbReference type="InParanoid" id="A0A165BHU5"/>
<evidence type="ECO:0000256" key="3">
    <source>
        <dbReference type="ARBA" id="ARBA00010617"/>
    </source>
</evidence>
<dbReference type="GO" id="GO:0005506">
    <property type="term" value="F:iron ion binding"/>
    <property type="evidence" value="ECO:0007669"/>
    <property type="project" value="InterPro"/>
</dbReference>
<dbReference type="GO" id="GO:0004497">
    <property type="term" value="F:monooxygenase activity"/>
    <property type="evidence" value="ECO:0007669"/>
    <property type="project" value="UniProtKB-KW"/>
</dbReference>
<feature type="transmembrane region" description="Helical" evidence="12">
    <location>
        <begin position="62"/>
        <end position="81"/>
    </location>
</feature>
<evidence type="ECO:0000256" key="11">
    <source>
        <dbReference type="ARBA" id="ARBA00023136"/>
    </source>
</evidence>
<proteinExistence type="inferred from homology"/>
<keyword evidence="9" id="KW-0408">Iron</keyword>
<evidence type="ECO:0000256" key="1">
    <source>
        <dbReference type="ARBA" id="ARBA00001971"/>
    </source>
</evidence>
<dbReference type="GO" id="GO:0016705">
    <property type="term" value="F:oxidoreductase activity, acting on paired donors, with incorporation or reduction of molecular oxygen"/>
    <property type="evidence" value="ECO:0007669"/>
    <property type="project" value="InterPro"/>
</dbReference>
<keyword evidence="11 12" id="KW-0472">Membrane</keyword>
<evidence type="ECO:0000256" key="5">
    <source>
        <dbReference type="ARBA" id="ARBA00022692"/>
    </source>
</evidence>
<evidence type="ECO:0000256" key="6">
    <source>
        <dbReference type="ARBA" id="ARBA00022723"/>
    </source>
</evidence>
<keyword evidence="10" id="KW-0503">Monooxygenase</keyword>
<evidence type="ECO:0000256" key="2">
    <source>
        <dbReference type="ARBA" id="ARBA00004370"/>
    </source>
</evidence>
<keyword evidence="14" id="KW-1185">Reference proteome</keyword>
<protein>
    <submittedName>
        <fullName evidence="13">Uncharacterized protein</fullName>
    </submittedName>
</protein>
<evidence type="ECO:0000256" key="4">
    <source>
        <dbReference type="ARBA" id="ARBA00022617"/>
    </source>
</evidence>
<dbReference type="OrthoDB" id="3934656at2759"/>
<keyword evidence="5 12" id="KW-0812">Transmembrane</keyword>
<comment type="cofactor">
    <cofactor evidence="1">
        <name>heme</name>
        <dbReference type="ChEBI" id="CHEBI:30413"/>
    </cofactor>
</comment>
<dbReference type="InterPro" id="IPR036396">
    <property type="entry name" value="Cyt_P450_sf"/>
</dbReference>
<dbReference type="PANTHER" id="PTHR46300">
    <property type="entry name" value="P450, PUTATIVE (EUROFUNG)-RELATED-RELATED"/>
    <property type="match status" value="1"/>
</dbReference>
<dbReference type="GeneID" id="63819712"/>
<comment type="subcellular location">
    <subcellularLocation>
        <location evidence="2">Membrane</location>
    </subcellularLocation>
</comment>
<keyword evidence="6" id="KW-0479">Metal-binding</keyword>
<accession>A0A165BHU5</accession>
<evidence type="ECO:0000256" key="12">
    <source>
        <dbReference type="SAM" id="Phobius"/>
    </source>
</evidence>
<keyword evidence="8" id="KW-0560">Oxidoreductase</keyword>
<dbReference type="Pfam" id="PF00067">
    <property type="entry name" value="p450"/>
    <property type="match status" value="1"/>
</dbReference>
<reference evidence="13 14" key="1">
    <citation type="journal article" date="2016" name="Mol. Biol. Evol.">
        <title>Comparative Genomics of Early-Diverging Mushroom-Forming Fungi Provides Insights into the Origins of Lignocellulose Decay Capabilities.</title>
        <authorList>
            <person name="Nagy L.G."/>
            <person name="Riley R."/>
            <person name="Tritt A."/>
            <person name="Adam C."/>
            <person name="Daum C."/>
            <person name="Floudas D."/>
            <person name="Sun H."/>
            <person name="Yadav J.S."/>
            <person name="Pangilinan J."/>
            <person name="Larsson K.H."/>
            <person name="Matsuura K."/>
            <person name="Barry K."/>
            <person name="Labutti K."/>
            <person name="Kuo R."/>
            <person name="Ohm R.A."/>
            <person name="Bhattacharya S.S."/>
            <person name="Shirouzu T."/>
            <person name="Yoshinaga Y."/>
            <person name="Martin F.M."/>
            <person name="Grigoriev I.V."/>
            <person name="Hibbett D.S."/>
        </authorList>
    </citation>
    <scope>NUCLEOTIDE SEQUENCE [LARGE SCALE GENOMIC DNA]</scope>
    <source>
        <strain evidence="13 14">93-53</strain>
    </source>
</reference>
<keyword evidence="4" id="KW-0349">Heme</keyword>
<dbReference type="SUPFAM" id="SSF48264">
    <property type="entry name" value="Cytochrome P450"/>
    <property type="match status" value="1"/>
</dbReference>
<comment type="similarity">
    <text evidence="3">Belongs to the cytochrome P450 family.</text>
</comment>
<dbReference type="Proteomes" id="UP000076871">
    <property type="component" value="Unassembled WGS sequence"/>
</dbReference>
<dbReference type="InterPro" id="IPR050364">
    <property type="entry name" value="Cytochrome_P450_fung"/>
</dbReference>
<evidence type="ECO:0000256" key="10">
    <source>
        <dbReference type="ARBA" id="ARBA00023033"/>
    </source>
</evidence>
<evidence type="ECO:0000256" key="9">
    <source>
        <dbReference type="ARBA" id="ARBA00023004"/>
    </source>
</evidence>
<dbReference type="STRING" id="1314785.A0A165BHU5"/>
<dbReference type="PANTHER" id="PTHR46300:SF2">
    <property type="entry name" value="CYTOCHROME P450 MONOOXYGENASE ALNH-RELATED"/>
    <property type="match status" value="1"/>
</dbReference>
<keyword evidence="7 12" id="KW-1133">Transmembrane helix</keyword>
<dbReference type="Gene3D" id="1.10.630.10">
    <property type="entry name" value="Cytochrome P450"/>
    <property type="match status" value="1"/>
</dbReference>
<organism evidence="13 14">
    <name type="scientific">Laetiporus sulphureus 93-53</name>
    <dbReference type="NCBI Taxonomy" id="1314785"/>
    <lineage>
        <taxon>Eukaryota</taxon>
        <taxon>Fungi</taxon>
        <taxon>Dikarya</taxon>
        <taxon>Basidiomycota</taxon>
        <taxon>Agaricomycotina</taxon>
        <taxon>Agaricomycetes</taxon>
        <taxon>Polyporales</taxon>
        <taxon>Laetiporus</taxon>
    </lineage>
</organism>
<name>A0A165BHU5_9APHY</name>
<dbReference type="RefSeq" id="XP_040758826.1">
    <property type="nucleotide sequence ID" value="XM_040902681.1"/>
</dbReference>
<evidence type="ECO:0000313" key="13">
    <source>
        <dbReference type="EMBL" id="KZT01086.1"/>
    </source>
</evidence>
<dbReference type="EMBL" id="KV427670">
    <property type="protein sequence ID" value="KZT01086.1"/>
    <property type="molecule type" value="Genomic_DNA"/>
</dbReference>
<dbReference type="AlphaFoldDB" id="A0A165BHU5"/>
<evidence type="ECO:0000256" key="8">
    <source>
        <dbReference type="ARBA" id="ARBA00023002"/>
    </source>
</evidence>
<evidence type="ECO:0000256" key="7">
    <source>
        <dbReference type="ARBA" id="ARBA00022989"/>
    </source>
</evidence>
<gene>
    <name evidence="13" type="ORF">LAESUDRAFT_494914</name>
</gene>
<dbReference type="GO" id="GO:0020037">
    <property type="term" value="F:heme binding"/>
    <property type="evidence" value="ECO:0007669"/>
    <property type="project" value="InterPro"/>
</dbReference>
<dbReference type="GO" id="GO:0016020">
    <property type="term" value="C:membrane"/>
    <property type="evidence" value="ECO:0007669"/>
    <property type="project" value="UniProtKB-SubCell"/>
</dbReference>
<dbReference type="InterPro" id="IPR001128">
    <property type="entry name" value="Cyt_P450"/>
</dbReference>
<sequence>MHRCSRIRQICRVVHIPERAVGGQSDRLDRTAKRRTPSNGAGDAGVCRLHAHVCHHRMQNTIQVVGVLMALILVMVLNPAAQKRSQAETVHVIGPHRLPTVDDQPNLPYVRALVKGCDGPQLVALLALLHRVTGNGIHQPYLISKGPWDMQTCDPFALKPERLTTT</sequence>
<evidence type="ECO:0000313" key="14">
    <source>
        <dbReference type="Proteomes" id="UP000076871"/>
    </source>
</evidence>